<dbReference type="EMBL" id="BAAAPU010000004">
    <property type="protein sequence ID" value="GAA1974209.1"/>
    <property type="molecule type" value="Genomic_DNA"/>
</dbReference>
<dbReference type="Proteomes" id="UP001500013">
    <property type="component" value="Unassembled WGS sequence"/>
</dbReference>
<sequence length="79" mass="8613">MTMHAVVTVTGNVDERDIWPYAAWCFSDGTSTTLTVRVHDSQELVAVLGSLTALGLEVTSTHLVEESPERDAPVEPDTR</sequence>
<reference evidence="2" key="1">
    <citation type="journal article" date="2019" name="Int. J. Syst. Evol. Microbiol.">
        <title>The Global Catalogue of Microorganisms (GCM) 10K type strain sequencing project: providing services to taxonomists for standard genome sequencing and annotation.</title>
        <authorList>
            <consortium name="The Broad Institute Genomics Platform"/>
            <consortium name="The Broad Institute Genome Sequencing Center for Infectious Disease"/>
            <person name="Wu L."/>
            <person name="Ma J."/>
        </authorList>
    </citation>
    <scope>NUCLEOTIDE SEQUENCE [LARGE SCALE GENOMIC DNA]</scope>
    <source>
        <strain evidence="2">JCM 15628</strain>
    </source>
</reference>
<accession>A0ABP5D5G8</accession>
<comment type="caution">
    <text evidence="1">The sequence shown here is derived from an EMBL/GenBank/DDBJ whole genome shotgun (WGS) entry which is preliminary data.</text>
</comment>
<gene>
    <name evidence="1" type="ORF">GCM10009817_12990</name>
</gene>
<evidence type="ECO:0000313" key="1">
    <source>
        <dbReference type="EMBL" id="GAA1974209.1"/>
    </source>
</evidence>
<name>A0ABP5D5G8_9MICO</name>
<keyword evidence="2" id="KW-1185">Reference proteome</keyword>
<protein>
    <submittedName>
        <fullName evidence="1">Uncharacterized protein</fullName>
    </submittedName>
</protein>
<dbReference type="RefSeq" id="WP_344059658.1">
    <property type="nucleotide sequence ID" value="NZ_BAAAPU010000004.1"/>
</dbReference>
<evidence type="ECO:0000313" key="2">
    <source>
        <dbReference type="Proteomes" id="UP001500013"/>
    </source>
</evidence>
<organism evidence="1 2">
    <name type="scientific">Terrabacter lapilli</name>
    <dbReference type="NCBI Taxonomy" id="436231"/>
    <lineage>
        <taxon>Bacteria</taxon>
        <taxon>Bacillati</taxon>
        <taxon>Actinomycetota</taxon>
        <taxon>Actinomycetes</taxon>
        <taxon>Micrococcales</taxon>
        <taxon>Intrasporangiaceae</taxon>
        <taxon>Terrabacter</taxon>
    </lineage>
</organism>
<proteinExistence type="predicted"/>